<gene>
    <name evidence="2" type="ORF">Saso_70420</name>
</gene>
<feature type="region of interest" description="Disordered" evidence="1">
    <location>
        <begin position="1"/>
        <end position="53"/>
    </location>
</feature>
<feature type="region of interest" description="Disordered" evidence="1">
    <location>
        <begin position="216"/>
        <end position="441"/>
    </location>
</feature>
<feature type="compositionally biased region" description="Low complexity" evidence="1">
    <location>
        <begin position="284"/>
        <end position="301"/>
    </location>
</feature>
<keyword evidence="3" id="KW-1185">Reference proteome</keyword>
<dbReference type="GeneID" id="91474810"/>
<reference evidence="3" key="1">
    <citation type="submission" date="2023-07" db="EMBL/GenBank/DDBJ databases">
        <title>Whole genome shotgun sequence of Streptomyces cacaoi subsp. asoensis NBRC 13813.</title>
        <authorList>
            <person name="Komaki H."/>
            <person name="Tamura T."/>
        </authorList>
    </citation>
    <scope>NUCLEOTIDE SEQUENCE [LARGE SCALE GENOMIC DNA]</scope>
    <source>
        <strain evidence="3">NBRC 13813</strain>
    </source>
</reference>
<feature type="compositionally biased region" description="Gly residues" evidence="1">
    <location>
        <begin position="7"/>
        <end position="17"/>
    </location>
</feature>
<organism evidence="2 3">
    <name type="scientific">Streptomyces asoensis</name>
    <dbReference type="NCBI Taxonomy" id="249586"/>
    <lineage>
        <taxon>Bacteria</taxon>
        <taxon>Bacillati</taxon>
        <taxon>Actinomycetota</taxon>
        <taxon>Actinomycetes</taxon>
        <taxon>Kitasatosporales</taxon>
        <taxon>Streptomycetaceae</taxon>
        <taxon>Streptomyces</taxon>
    </lineage>
</organism>
<feature type="compositionally biased region" description="Low complexity" evidence="1">
    <location>
        <begin position="249"/>
        <end position="260"/>
    </location>
</feature>
<name>A0ABQ3SBG9_9ACTN</name>
<dbReference type="EMBL" id="BNEB01000005">
    <property type="protein sequence ID" value="GHI65392.1"/>
    <property type="molecule type" value="Genomic_DNA"/>
</dbReference>
<accession>A0ABQ3SBG9</accession>
<dbReference type="RefSeq" id="WP_189919763.1">
    <property type="nucleotide sequence ID" value="NZ_BMSI01000003.1"/>
</dbReference>
<evidence type="ECO:0000256" key="1">
    <source>
        <dbReference type="SAM" id="MobiDB-lite"/>
    </source>
</evidence>
<comment type="caution">
    <text evidence="2">The sequence shown here is derived from an EMBL/GenBank/DDBJ whole genome shotgun (WGS) entry which is preliminary data.</text>
</comment>
<dbReference type="Proteomes" id="UP000649259">
    <property type="component" value="Unassembled WGS sequence"/>
</dbReference>
<evidence type="ECO:0000313" key="2">
    <source>
        <dbReference type="EMBL" id="GHI65392.1"/>
    </source>
</evidence>
<evidence type="ECO:0000313" key="3">
    <source>
        <dbReference type="Proteomes" id="UP000649259"/>
    </source>
</evidence>
<protein>
    <submittedName>
        <fullName evidence="2">Uncharacterized protein</fullName>
    </submittedName>
</protein>
<sequence length="441" mass="45570">MSEKSHGGSGPSAGTGRAGQPPVKGKGRRTQPQRAQTAPQEGQGHAGREVVVRIGDGHPRCEAGTFDAAALLASVLESVEPAITEGLRSLEGAAADAGGSAEAVAQAIRAAGRQLADAVRAGVVDGMRSRDRHLAQLAVIDRAAAQASALAELQERIDRELALAGLRRISEVTDLAAFNLAGATGTPGSSPAGSDAYELVSPAYVDAETGRTIERGWIRSLPAGPAPAPRGKLHGSVSRPHKDRHRSESAASSDAPPEAAGQLHRHGTQEEFAAYSSRQHPGVRARPTAQEPAAEEQTAQHQETRPSGHCTAPGPTLCDELQPEGHGSPSATQSDMRPAPTDPRPTAHPQSQPGAGRVAGTRFGGSGTTEPATEALRTEPDATGPCHPAPQAPSSPGARARGRTAERMPGAIGGVAMPRRYRLQQPGTAQDYDDQQPRSTS</sequence>
<proteinExistence type="predicted"/>